<dbReference type="Pfam" id="PF00117">
    <property type="entry name" value="GATase"/>
    <property type="match status" value="1"/>
</dbReference>
<dbReference type="Gene3D" id="3.30.300.10">
    <property type="match status" value="1"/>
</dbReference>
<keyword evidence="10 16" id="KW-0067">ATP-binding</keyword>
<evidence type="ECO:0000313" key="20">
    <source>
        <dbReference type="Proteomes" id="UP000075230"/>
    </source>
</evidence>
<evidence type="ECO:0000256" key="13">
    <source>
        <dbReference type="ARBA" id="ARBA00031356"/>
    </source>
</evidence>
<evidence type="ECO:0000256" key="3">
    <source>
        <dbReference type="ARBA" id="ARBA00011738"/>
    </source>
</evidence>
<keyword evidence="11" id="KW-0315">Glutamine amidotransferase</keyword>
<keyword evidence="8 16" id="KW-0332">GMP biosynthesis</keyword>
<comment type="function">
    <text evidence="14">Catalyzes the conversion of xanthine monophosphate (XMP) to GMP in the presence of glutamine and ATP through an adenyl-XMP intermediate.</text>
</comment>
<dbReference type="KEGG" id="aluc:AKAW2_11217S"/>
<evidence type="ECO:0000313" key="21">
    <source>
        <dbReference type="Proteomes" id="UP000661280"/>
    </source>
</evidence>
<dbReference type="FunFam" id="3.30.300.10:FF:000017">
    <property type="entry name" value="GMP synthase [glutamine-hydrolyzing]"/>
    <property type="match status" value="1"/>
</dbReference>
<evidence type="ECO:0000256" key="2">
    <source>
        <dbReference type="ARBA" id="ARBA00005153"/>
    </source>
</evidence>
<evidence type="ECO:0000256" key="5">
    <source>
        <dbReference type="ARBA" id="ARBA00021562"/>
    </source>
</evidence>
<dbReference type="InterPro" id="IPR022310">
    <property type="entry name" value="NAD/GMP_synthase"/>
</dbReference>
<dbReference type="PRINTS" id="PR00097">
    <property type="entry name" value="ANTSNTHASEII"/>
</dbReference>
<keyword evidence="9 16" id="KW-0658">Purine biosynthesis</keyword>
<reference evidence="18" key="3">
    <citation type="submission" date="2021-01" db="EMBL/GenBank/DDBJ databases">
        <authorList>
            <consortium name="Aspergillus luchuensis mut. kawachii IFO 4304 genome sequencing consortium"/>
            <person name="Kazuki M."/>
            <person name="Futagami T."/>
        </authorList>
    </citation>
    <scope>NUCLEOTIDE SEQUENCE</scope>
    <source>
        <strain evidence="18">IFO 4308</strain>
    </source>
</reference>
<dbReference type="SUPFAM" id="SSF54810">
    <property type="entry name" value="GMP synthetase C-terminal dimerisation domain"/>
    <property type="match status" value="1"/>
</dbReference>
<reference evidence="20" key="2">
    <citation type="submission" date="2016-02" db="EMBL/GenBank/DDBJ databases">
        <title>Genome sequencing of Aspergillus luchuensis NBRC 4314.</title>
        <authorList>
            <person name="Yamada O."/>
        </authorList>
    </citation>
    <scope>NUCLEOTIDE SEQUENCE [LARGE SCALE GENOMIC DNA]</scope>
    <source>
        <strain evidence="20">RIB 2604</strain>
    </source>
</reference>
<dbReference type="UniPathway" id="UPA00189">
    <property type="reaction ID" value="UER00296"/>
</dbReference>
<accession>A0A146FEW2</accession>
<dbReference type="GO" id="GO:0003921">
    <property type="term" value="F:GMP synthase activity"/>
    <property type="evidence" value="ECO:0007669"/>
    <property type="project" value="InterPro"/>
</dbReference>
<sequence length="539" mass="59794">MADQEVPHATFDTILILDFGSQYTHLLTRRLREINVYSEMLPCTQKIADLPFKPKGIILSGGPYSVYEDGAPHADPAVFDLGVPILGICYGLQEIAYRLGKDNVDAGTEREYGHADLHAKRLDDQGHVDKLFAGLEGQIKVWMSHGDKLVKLPTDFHTIATTSNSPYAGIAHQTKPLYGVQFHPEVTHTPLGATILKNFAVDICGAQQNWTMSRFVDQEIARIRKLVGENDHVLGAVSGGVDSTVAAKLMKEAIGDRFHAVLVNNGCMRLNECDIVEETLNKHLGINLTVVDASKRFLDGLKGVSEPEKKRKFIGNTFIDVFEEEAQKIEAEAEHQGAKIKWFLQGTLYPDVIESISFKGPSATIKTHHNVGGLPQRMIDGQGMRLIEPLRELFKDEVRALGRQLGIAHELVMRHPFPGPGIAIRVLGEVTPERVEIARRADHIFISMIREAGLYDQIAQAYAALDPSKAVGVMGDKRVYAEIIILRAVETTDFMTARAFPFDNEFLSRCSTRIINEVHGVSRVLYDISSKPPATIEME</sequence>
<dbReference type="VEuPathDB" id="FungiDB:ASPFODRAFT_41984"/>
<comment type="subcellular location">
    <subcellularLocation>
        <location evidence="1">Cytoplasm</location>
        <location evidence="1">Cytosol</location>
    </subcellularLocation>
</comment>
<evidence type="ECO:0000256" key="7">
    <source>
        <dbReference type="ARBA" id="ARBA00022741"/>
    </source>
</evidence>
<dbReference type="PRINTS" id="PR00096">
    <property type="entry name" value="GATASE"/>
</dbReference>
<comment type="pathway">
    <text evidence="2">Purine metabolism; GMP biosynthesis; GMP from XMP (L-Gln route): step 1/1.</text>
</comment>
<dbReference type="Gene3D" id="3.40.50.620">
    <property type="entry name" value="HUPs"/>
    <property type="match status" value="1"/>
</dbReference>
<dbReference type="PANTHER" id="PTHR11922">
    <property type="entry name" value="GMP SYNTHASE-RELATED"/>
    <property type="match status" value="1"/>
</dbReference>
<evidence type="ECO:0000256" key="1">
    <source>
        <dbReference type="ARBA" id="ARBA00004514"/>
    </source>
</evidence>
<dbReference type="InterPro" id="IPR022955">
    <property type="entry name" value="GMP_synthase"/>
</dbReference>
<dbReference type="InterPro" id="IPR001674">
    <property type="entry name" value="GMP_synth_C"/>
</dbReference>
<name>A0A146FEW2_ASPKA</name>
<protein>
    <recommendedName>
        <fullName evidence="5">GMP synthase [glutamine-hydrolyzing]</fullName>
        <ecNumber evidence="4">6.3.5.2</ecNumber>
    </recommendedName>
    <alternativeName>
        <fullName evidence="12">GMP synthetase</fullName>
    </alternativeName>
    <alternativeName>
        <fullName evidence="13">Glutamine amidotransferase</fullName>
    </alternativeName>
</protein>
<dbReference type="InterPro" id="IPR017926">
    <property type="entry name" value="GATASE"/>
</dbReference>
<evidence type="ECO:0000256" key="6">
    <source>
        <dbReference type="ARBA" id="ARBA00022598"/>
    </source>
</evidence>
<dbReference type="InterPro" id="IPR004739">
    <property type="entry name" value="GMP_synth_GATase"/>
</dbReference>
<organism evidence="19 20">
    <name type="scientific">Aspergillus kawachii</name>
    <name type="common">White koji mold</name>
    <name type="synonym">Aspergillus awamori var. kawachi</name>
    <dbReference type="NCBI Taxonomy" id="1069201"/>
    <lineage>
        <taxon>Eukaryota</taxon>
        <taxon>Fungi</taxon>
        <taxon>Dikarya</taxon>
        <taxon>Ascomycota</taxon>
        <taxon>Pezizomycotina</taxon>
        <taxon>Eurotiomycetes</taxon>
        <taxon>Eurotiomycetidae</taxon>
        <taxon>Eurotiales</taxon>
        <taxon>Aspergillaceae</taxon>
        <taxon>Aspergillus</taxon>
        <taxon>Aspergillus subgen. Circumdati</taxon>
    </lineage>
</organism>
<dbReference type="Pfam" id="PF00958">
    <property type="entry name" value="GMP_synt_C"/>
    <property type="match status" value="1"/>
</dbReference>
<dbReference type="SUPFAM" id="SSF52402">
    <property type="entry name" value="Adenine nucleotide alpha hydrolases-like"/>
    <property type="match status" value="1"/>
</dbReference>
<dbReference type="GO" id="GO:0005829">
    <property type="term" value="C:cytosol"/>
    <property type="evidence" value="ECO:0007669"/>
    <property type="project" value="UniProtKB-SubCell"/>
</dbReference>
<evidence type="ECO:0000256" key="10">
    <source>
        <dbReference type="ARBA" id="ARBA00022840"/>
    </source>
</evidence>
<dbReference type="Proteomes" id="UP000661280">
    <property type="component" value="Chromosome 1"/>
</dbReference>
<keyword evidence="6" id="KW-0436">Ligase</keyword>
<gene>
    <name evidence="18" type="primary">GUA1</name>
    <name evidence="18" type="ORF">AKAW2_11217S</name>
    <name evidence="19" type="ORF">RIB2604_01712720</name>
</gene>
<dbReference type="FunFam" id="3.40.50.880:FF:000001">
    <property type="entry name" value="GMP synthase [glutamine-hydrolyzing]"/>
    <property type="match status" value="1"/>
</dbReference>
<feature type="domain" description="GMPS ATP-PPase" evidence="17">
    <location>
        <begin position="210"/>
        <end position="414"/>
    </location>
</feature>
<comment type="catalytic activity">
    <reaction evidence="15">
        <text>XMP + L-glutamine + ATP + H2O = GMP + L-glutamate + AMP + diphosphate + 2 H(+)</text>
        <dbReference type="Rhea" id="RHEA:11680"/>
        <dbReference type="ChEBI" id="CHEBI:15377"/>
        <dbReference type="ChEBI" id="CHEBI:15378"/>
        <dbReference type="ChEBI" id="CHEBI:29985"/>
        <dbReference type="ChEBI" id="CHEBI:30616"/>
        <dbReference type="ChEBI" id="CHEBI:33019"/>
        <dbReference type="ChEBI" id="CHEBI:57464"/>
        <dbReference type="ChEBI" id="CHEBI:58115"/>
        <dbReference type="ChEBI" id="CHEBI:58359"/>
        <dbReference type="ChEBI" id="CHEBI:456215"/>
        <dbReference type="EC" id="6.3.5.2"/>
    </reaction>
</comment>
<dbReference type="InterPro" id="IPR014729">
    <property type="entry name" value="Rossmann-like_a/b/a_fold"/>
</dbReference>
<comment type="subunit">
    <text evidence="3">Homodimer.</text>
</comment>
<evidence type="ECO:0000256" key="8">
    <source>
        <dbReference type="ARBA" id="ARBA00022749"/>
    </source>
</evidence>
<dbReference type="OrthoDB" id="1724632at2759"/>
<reference evidence="19 20" key="1">
    <citation type="journal article" date="2016" name="DNA Res.">
        <title>Genome sequence of Aspergillus luchuensis NBRC 4314.</title>
        <authorList>
            <person name="Yamada O."/>
            <person name="Machida M."/>
            <person name="Hosoyama A."/>
            <person name="Goto M."/>
            <person name="Takahashi T."/>
            <person name="Futagami T."/>
            <person name="Yamagata Y."/>
            <person name="Takeuchi M."/>
            <person name="Kobayashi T."/>
            <person name="Koike H."/>
            <person name="Abe K."/>
            <person name="Asai K."/>
            <person name="Arita M."/>
            <person name="Fujita N."/>
            <person name="Fukuda K."/>
            <person name="Higa K."/>
            <person name="Horikawa H."/>
            <person name="Ishikawa T."/>
            <person name="Jinno K."/>
            <person name="Kato Y."/>
            <person name="Kirimura K."/>
            <person name="Mizutani O."/>
            <person name="Nakasone K."/>
            <person name="Sano M."/>
            <person name="Shiraishi Y."/>
            <person name="Tsukahara M."/>
            <person name="Gomi K."/>
        </authorList>
    </citation>
    <scope>NUCLEOTIDE SEQUENCE [LARGE SCALE GENOMIC DNA]</scope>
    <source>
        <strain evidence="19 20">RIB 2604</strain>
    </source>
</reference>
<dbReference type="Pfam" id="PF02540">
    <property type="entry name" value="NAD_synthase"/>
    <property type="match status" value="1"/>
</dbReference>
<dbReference type="Gene3D" id="3.40.50.880">
    <property type="match status" value="1"/>
</dbReference>
<feature type="binding site" evidence="16">
    <location>
        <begin position="238"/>
        <end position="244"/>
    </location>
    <ligand>
        <name>ATP</name>
        <dbReference type="ChEBI" id="CHEBI:30616"/>
    </ligand>
</feature>
<dbReference type="CDD" id="cd01997">
    <property type="entry name" value="GMP_synthase_C"/>
    <property type="match status" value="1"/>
</dbReference>
<evidence type="ECO:0000256" key="11">
    <source>
        <dbReference type="ARBA" id="ARBA00022962"/>
    </source>
</evidence>
<dbReference type="FunFam" id="3.40.50.620:FF:000001">
    <property type="entry name" value="GMP synthase [glutamine-hydrolyzing]"/>
    <property type="match status" value="1"/>
</dbReference>
<dbReference type="InterPro" id="IPR025777">
    <property type="entry name" value="GMPS_ATP_PPase_dom"/>
</dbReference>
<reference evidence="18" key="4">
    <citation type="submission" date="2021-02" db="EMBL/GenBank/DDBJ databases">
        <title>Aspergillus luchuensis mut. kawachii IFO 4304 genome sequence.</title>
        <authorList>
            <person name="Mori K."/>
            <person name="Kadooka C."/>
            <person name="Goto M."/>
            <person name="Futagami T."/>
        </authorList>
    </citation>
    <scope>NUCLEOTIDE SEQUENCE</scope>
    <source>
        <strain evidence="18">IFO 4308</strain>
    </source>
</reference>
<dbReference type="AlphaFoldDB" id="A0A146FEW2"/>
<dbReference type="PANTHER" id="PTHR11922:SF2">
    <property type="entry name" value="GMP SYNTHASE [GLUTAMINE-HYDROLYZING]"/>
    <property type="match status" value="1"/>
</dbReference>
<evidence type="ECO:0000256" key="16">
    <source>
        <dbReference type="PROSITE-ProRule" id="PRU00886"/>
    </source>
</evidence>
<dbReference type="InterPro" id="IPR029062">
    <property type="entry name" value="Class_I_gatase-like"/>
</dbReference>
<evidence type="ECO:0000259" key="17">
    <source>
        <dbReference type="PROSITE" id="PS51553"/>
    </source>
</evidence>
<dbReference type="CDD" id="cd01742">
    <property type="entry name" value="GATase1_GMP_Synthase"/>
    <property type="match status" value="1"/>
</dbReference>
<evidence type="ECO:0000256" key="12">
    <source>
        <dbReference type="ARBA" id="ARBA00030464"/>
    </source>
</evidence>
<evidence type="ECO:0000256" key="15">
    <source>
        <dbReference type="ARBA" id="ARBA00049404"/>
    </source>
</evidence>
<evidence type="ECO:0000256" key="14">
    <source>
        <dbReference type="ARBA" id="ARBA00044933"/>
    </source>
</evidence>
<dbReference type="RefSeq" id="XP_041537937.1">
    <property type="nucleotide sequence ID" value="XM_041683200.1"/>
</dbReference>
<dbReference type="PROSITE" id="PS51273">
    <property type="entry name" value="GATASE_TYPE_1"/>
    <property type="match status" value="1"/>
</dbReference>
<dbReference type="HAMAP" id="MF_00344">
    <property type="entry name" value="GMP_synthase"/>
    <property type="match status" value="1"/>
</dbReference>
<dbReference type="NCBIfam" id="NF000848">
    <property type="entry name" value="PRK00074.1"/>
    <property type="match status" value="1"/>
</dbReference>
<dbReference type="SUPFAM" id="SSF52317">
    <property type="entry name" value="Class I glutamine amidotransferase-like"/>
    <property type="match status" value="1"/>
</dbReference>
<keyword evidence="21" id="KW-1185">Reference proteome</keyword>
<evidence type="ECO:0000313" key="18">
    <source>
        <dbReference type="EMBL" id="BCR94171.1"/>
    </source>
</evidence>
<evidence type="ECO:0000256" key="9">
    <source>
        <dbReference type="ARBA" id="ARBA00022755"/>
    </source>
</evidence>
<keyword evidence="7 16" id="KW-0547">Nucleotide-binding</keyword>
<dbReference type="PROSITE" id="PS51553">
    <property type="entry name" value="GMPS_ATP_PPASE"/>
    <property type="match status" value="1"/>
</dbReference>
<dbReference type="EMBL" id="BCWF01000017">
    <property type="protein sequence ID" value="GAT24129.1"/>
    <property type="molecule type" value="Genomic_DNA"/>
</dbReference>
<dbReference type="EMBL" id="AP024425">
    <property type="protein sequence ID" value="BCR94171.1"/>
    <property type="molecule type" value="Genomic_DNA"/>
</dbReference>
<dbReference type="NCBIfam" id="TIGR00884">
    <property type="entry name" value="guaA_Cterm"/>
    <property type="match status" value="1"/>
</dbReference>
<proteinExistence type="inferred from homology"/>
<dbReference type="Proteomes" id="UP000075230">
    <property type="component" value="Unassembled WGS sequence"/>
</dbReference>
<evidence type="ECO:0000256" key="4">
    <source>
        <dbReference type="ARBA" id="ARBA00012746"/>
    </source>
</evidence>
<evidence type="ECO:0000313" key="19">
    <source>
        <dbReference type="EMBL" id="GAT24129.1"/>
    </source>
</evidence>
<dbReference type="NCBIfam" id="TIGR00888">
    <property type="entry name" value="guaA_Nterm"/>
    <property type="match status" value="1"/>
</dbReference>
<dbReference type="EC" id="6.3.5.2" evidence="4"/>
<dbReference type="GO" id="GO:0005524">
    <property type="term" value="F:ATP binding"/>
    <property type="evidence" value="ECO:0007669"/>
    <property type="project" value="UniProtKB-UniRule"/>
</dbReference>
<dbReference type="GeneID" id="64955496"/>